<name>A0A8S5NC52_9CAUD</name>
<proteinExistence type="predicted"/>
<organism evidence="1">
    <name type="scientific">Siphoviridae sp. ctfZQ2</name>
    <dbReference type="NCBI Taxonomy" id="2826415"/>
    <lineage>
        <taxon>Viruses</taxon>
        <taxon>Duplodnaviria</taxon>
        <taxon>Heunggongvirae</taxon>
        <taxon>Uroviricota</taxon>
        <taxon>Caudoviricetes</taxon>
    </lineage>
</organism>
<dbReference type="EMBL" id="BK015122">
    <property type="protein sequence ID" value="DAD91842.1"/>
    <property type="molecule type" value="Genomic_DNA"/>
</dbReference>
<evidence type="ECO:0000313" key="1">
    <source>
        <dbReference type="EMBL" id="DAD91842.1"/>
    </source>
</evidence>
<protein>
    <submittedName>
        <fullName evidence="1">Uncharacterized protein</fullName>
    </submittedName>
</protein>
<accession>A0A8S5NC52</accession>
<reference evidence="1" key="1">
    <citation type="journal article" date="2021" name="Proc. Natl. Acad. Sci. U.S.A.">
        <title>A Catalog of Tens of Thousands of Viruses from Human Metagenomes Reveals Hidden Associations with Chronic Diseases.</title>
        <authorList>
            <person name="Tisza M.J."/>
            <person name="Buck C.B."/>
        </authorList>
    </citation>
    <scope>NUCLEOTIDE SEQUENCE</scope>
    <source>
        <strain evidence="1">CtfZQ2</strain>
    </source>
</reference>
<sequence>MTISVVEAFIFPLYGYRFGLISSFLPKFY</sequence>